<gene>
    <name evidence="6" type="ORF">ACFQBM_17810</name>
</gene>
<dbReference type="PANTHER" id="PTHR43918:SF4">
    <property type="entry name" value="CARBOXYLIC ESTER HYDROLASE"/>
    <property type="match status" value="1"/>
</dbReference>
<dbReference type="Proteomes" id="UP001596425">
    <property type="component" value="Unassembled WGS sequence"/>
</dbReference>
<dbReference type="PANTHER" id="PTHR43918">
    <property type="entry name" value="ACETYLCHOLINESTERASE"/>
    <property type="match status" value="1"/>
</dbReference>
<evidence type="ECO:0000313" key="7">
    <source>
        <dbReference type="Proteomes" id="UP001596425"/>
    </source>
</evidence>
<keyword evidence="7" id="KW-1185">Reference proteome</keyword>
<dbReference type="InterPro" id="IPR019826">
    <property type="entry name" value="Carboxylesterase_B_AS"/>
</dbReference>
<dbReference type="EMBL" id="JBHSVR010000001">
    <property type="protein sequence ID" value="MFC6635150.1"/>
    <property type="molecule type" value="Genomic_DNA"/>
</dbReference>
<dbReference type="PRINTS" id="PR00878">
    <property type="entry name" value="CHOLNESTRASE"/>
</dbReference>
<reference evidence="7" key="1">
    <citation type="journal article" date="2019" name="Int. J. Syst. Evol. Microbiol.">
        <title>The Global Catalogue of Microorganisms (GCM) 10K type strain sequencing project: providing services to taxonomists for standard genome sequencing and annotation.</title>
        <authorList>
            <consortium name="The Broad Institute Genomics Platform"/>
            <consortium name="The Broad Institute Genome Sequencing Center for Infectious Disease"/>
            <person name="Wu L."/>
            <person name="Ma J."/>
        </authorList>
    </citation>
    <scope>NUCLEOTIDE SEQUENCE [LARGE SCALE GENOMIC DNA]</scope>
    <source>
        <strain evidence="7">CGMCC 1.13718</strain>
    </source>
</reference>
<name>A0ABW1YR29_9GAMM</name>
<dbReference type="Pfam" id="PF00135">
    <property type="entry name" value="COesterase"/>
    <property type="match status" value="1"/>
</dbReference>
<evidence type="ECO:0000313" key="6">
    <source>
        <dbReference type="EMBL" id="MFC6635150.1"/>
    </source>
</evidence>
<protein>
    <recommendedName>
        <fullName evidence="4">Carboxylic ester hydrolase</fullName>
        <ecNumber evidence="4">3.1.1.-</ecNumber>
    </recommendedName>
</protein>
<proteinExistence type="inferred from homology"/>
<dbReference type="EC" id="3.1.1.-" evidence="4"/>
<dbReference type="InterPro" id="IPR050654">
    <property type="entry name" value="AChE-related_enzymes"/>
</dbReference>
<evidence type="ECO:0000256" key="3">
    <source>
        <dbReference type="ARBA" id="ARBA00023157"/>
    </source>
</evidence>
<comment type="caution">
    <text evidence="6">The sequence shown here is derived from an EMBL/GenBank/DDBJ whole genome shotgun (WGS) entry which is preliminary data.</text>
</comment>
<dbReference type="InterPro" id="IPR019819">
    <property type="entry name" value="Carboxylesterase_B_CS"/>
</dbReference>
<dbReference type="InterPro" id="IPR002018">
    <property type="entry name" value="CarbesteraseB"/>
</dbReference>
<accession>A0ABW1YR29</accession>
<comment type="similarity">
    <text evidence="1 4">Belongs to the type-B carboxylesterase/lipase family.</text>
</comment>
<keyword evidence="3" id="KW-1015">Disulfide bond</keyword>
<dbReference type="PROSITE" id="PS00941">
    <property type="entry name" value="CARBOXYLESTERASE_B_2"/>
    <property type="match status" value="1"/>
</dbReference>
<dbReference type="PROSITE" id="PS00122">
    <property type="entry name" value="CARBOXYLESTERASE_B_1"/>
    <property type="match status" value="1"/>
</dbReference>
<dbReference type="RefSeq" id="WP_193193199.1">
    <property type="nucleotide sequence ID" value="NZ_JACZFR010000041.1"/>
</dbReference>
<dbReference type="SUPFAM" id="SSF53474">
    <property type="entry name" value="alpha/beta-Hydrolases"/>
    <property type="match status" value="1"/>
</dbReference>
<dbReference type="InterPro" id="IPR029058">
    <property type="entry name" value="AB_hydrolase_fold"/>
</dbReference>
<sequence>MSRDANIESLYNRKSSTPFVDTLAGPISGSVDIETGVHRFLGIPYALPPIGELRWQPPRPVPPWQTPYCADDFGMPAAQNPSALIEVRGPDGEVPEKEDCLYLNIYAPAGSVGKKLPVMLWVHGGSFYMGSGCQDIYNGRYLAQSGRAIVVTFNYRLGALGFLRLRDICDISASGNEGLQDQIAALEWVRKNIPAFGGNPDNITLFGESAGAMSIAALMAAPNCRGLFRRAIVQSGSPLAIHSRDRASDLAQAYVEHLDQISGGEPLRNASTQSLLQAQKAVLSDPRMEKRWGQLPFKPVLDGELLQIEPMAALRGGNGSEVSLLLGNNLDEWNLFSAINPESFTLDNQQIRKRLEWLLPHQVLDPLLEHYYQLARSMAGNPWPEWSRTWNLLLTDMVFTLPGLRLLQTHSGQRFHYHFAQPLAAQPLLGACHAVELGYVFGTHGEESLQSLYGGETDAHRLSSAMRDAWLSFAECGDPGNGWPEFEKGHSRRFGDHPGARPFDTTELAALWQDIPDDLLNGYL</sequence>
<organism evidence="6 7">
    <name type="scientific">Microbulbifer taiwanensis</name>
    <dbReference type="NCBI Taxonomy" id="986746"/>
    <lineage>
        <taxon>Bacteria</taxon>
        <taxon>Pseudomonadati</taxon>
        <taxon>Pseudomonadota</taxon>
        <taxon>Gammaproteobacteria</taxon>
        <taxon>Cellvibrionales</taxon>
        <taxon>Microbulbiferaceae</taxon>
        <taxon>Microbulbifer</taxon>
    </lineage>
</organism>
<keyword evidence="2 4" id="KW-0378">Hydrolase</keyword>
<evidence type="ECO:0000256" key="4">
    <source>
        <dbReference type="RuleBase" id="RU361235"/>
    </source>
</evidence>
<evidence type="ECO:0000259" key="5">
    <source>
        <dbReference type="Pfam" id="PF00135"/>
    </source>
</evidence>
<evidence type="ECO:0000256" key="1">
    <source>
        <dbReference type="ARBA" id="ARBA00005964"/>
    </source>
</evidence>
<evidence type="ECO:0000256" key="2">
    <source>
        <dbReference type="ARBA" id="ARBA00022801"/>
    </source>
</evidence>
<dbReference type="InterPro" id="IPR000997">
    <property type="entry name" value="Cholinesterase"/>
</dbReference>
<dbReference type="Gene3D" id="3.40.50.1820">
    <property type="entry name" value="alpha/beta hydrolase"/>
    <property type="match status" value="1"/>
</dbReference>
<feature type="domain" description="Carboxylesterase type B" evidence="5">
    <location>
        <begin position="17"/>
        <end position="488"/>
    </location>
</feature>